<sequence length="228" mass="25258">MSVGGTQYVWYGSYGSNLCAERFRCYLAGGRPPGASVEQPGARDSTVPFAVPPTRQCPTSSIVVPHRMFFAKASPWWSNGGVAFLDVTREEEDASLHSVLRLYRITLDQWNDVLAQESGLNPNEEAAVEARLTVEEVLDMARTKSGHHRIPKSWYGYVQCLGYYKPAEPVLTFTLPPSDLLDIRTGIIDEVNPPSPAYHDIIARGLVEIGGHSRDEADAYLRSRYALA</sequence>
<reference evidence="1" key="1">
    <citation type="submission" date="2017-04" db="EMBL/GenBank/DDBJ databases">
        <title>Population genomics of picophytoplankton unveils novel chromosome hypervariability.</title>
        <authorList>
            <consortium name="DOE Joint Genome Institute"/>
            <person name="Blanc-Mathieu R."/>
            <person name="Krasovec M."/>
            <person name="Hebrard M."/>
            <person name="Yau S."/>
            <person name="Desgranges E."/>
            <person name="Martin J."/>
            <person name="Schackwitz W."/>
            <person name="Kuo A."/>
            <person name="Salin G."/>
            <person name="Donnadieu C."/>
            <person name="Desdevises Y."/>
            <person name="Sanchez-Ferandin S."/>
            <person name="Moreau H."/>
            <person name="Rivals E."/>
            <person name="Grigoriev I.V."/>
            <person name="Grimsley N."/>
            <person name="Eyre-Walker A."/>
            <person name="Piganeau G."/>
        </authorList>
    </citation>
    <scope>NUCLEOTIDE SEQUENCE [LARGE SCALE GENOMIC DNA]</scope>
    <source>
        <strain evidence="1">RCC 1115</strain>
    </source>
</reference>
<organism evidence="1">
    <name type="scientific">Ostreococcus tauri</name>
    <name type="common">Marine green alga</name>
    <dbReference type="NCBI Taxonomy" id="70448"/>
    <lineage>
        <taxon>Eukaryota</taxon>
        <taxon>Viridiplantae</taxon>
        <taxon>Chlorophyta</taxon>
        <taxon>Mamiellophyceae</taxon>
        <taxon>Mamiellales</taxon>
        <taxon>Bathycoccaceae</taxon>
        <taxon>Ostreococcus</taxon>
    </lineage>
</organism>
<dbReference type="Gene3D" id="3.10.490.10">
    <property type="entry name" value="Gamma-glutamyl cyclotransferase-like"/>
    <property type="match status" value="1"/>
</dbReference>
<dbReference type="eggNOG" id="KOG1343">
    <property type="taxonomic scope" value="Eukaryota"/>
</dbReference>
<evidence type="ECO:0000313" key="1">
    <source>
        <dbReference type="EMBL" id="OUS48688.1"/>
    </source>
</evidence>
<gene>
    <name evidence="1" type="ORF">BE221DRAFT_189443</name>
</gene>
<accession>A0A1Y5IGJ1</accession>
<protein>
    <recommendedName>
        <fullName evidence="2">Gamma-glutamylcyclotransferase</fullName>
    </recommendedName>
</protein>
<name>A0A1Y5IGJ1_OSTTA</name>
<dbReference type="AlphaFoldDB" id="A0A1Y5IGJ1"/>
<dbReference type="Proteomes" id="UP000195557">
    <property type="component" value="Unassembled WGS sequence"/>
</dbReference>
<dbReference type="EMBL" id="KZ155773">
    <property type="protein sequence ID" value="OUS48688.1"/>
    <property type="molecule type" value="Genomic_DNA"/>
</dbReference>
<evidence type="ECO:0008006" key="2">
    <source>
        <dbReference type="Google" id="ProtNLM"/>
    </source>
</evidence>
<proteinExistence type="predicted"/>